<dbReference type="OrthoDB" id="3004189at2759"/>
<evidence type="ECO:0000313" key="2">
    <source>
        <dbReference type="EMBL" id="KAG7439895.1"/>
    </source>
</evidence>
<reference evidence="2" key="1">
    <citation type="submission" date="2020-11" db="EMBL/GenBank/DDBJ databases">
        <title>Adaptations for nitrogen fixation in a non-lichenized fungal sporocarp promotes dispersal by wood-feeding termites.</title>
        <authorList>
            <consortium name="DOE Joint Genome Institute"/>
            <person name="Koch R.A."/>
            <person name="Yoon G."/>
            <person name="Arayal U."/>
            <person name="Lail K."/>
            <person name="Amirebrahimi M."/>
            <person name="Labutti K."/>
            <person name="Lipzen A."/>
            <person name="Riley R."/>
            <person name="Barry K."/>
            <person name="Henrissat B."/>
            <person name="Grigoriev I.V."/>
            <person name="Herr J.R."/>
            <person name="Aime M.C."/>
        </authorList>
    </citation>
    <scope>NUCLEOTIDE SEQUENCE</scope>
    <source>
        <strain evidence="2">MCA 3950</strain>
    </source>
</reference>
<feature type="signal peptide" evidence="1">
    <location>
        <begin position="1"/>
        <end position="17"/>
    </location>
</feature>
<sequence>MLTIPLSLILFASHAASWQFNFNSTAVVNTSATVTWTRNDDDSTTTGFGFRLRQPDVLPSTETVPYWCIFGGVGETKGAFFVEFFTAGSYIAEAMQIAANQTTNSSRDILGSSDIISVQPTDSQTPQ</sequence>
<protein>
    <submittedName>
        <fullName evidence="2">Uncharacterized protein</fullName>
    </submittedName>
</protein>
<gene>
    <name evidence="2" type="ORF">BT62DRAFT_651203</name>
</gene>
<dbReference type="EMBL" id="MU250581">
    <property type="protein sequence ID" value="KAG7439895.1"/>
    <property type="molecule type" value="Genomic_DNA"/>
</dbReference>
<evidence type="ECO:0000256" key="1">
    <source>
        <dbReference type="SAM" id="SignalP"/>
    </source>
</evidence>
<evidence type="ECO:0000313" key="3">
    <source>
        <dbReference type="Proteomes" id="UP000812287"/>
    </source>
</evidence>
<dbReference type="Proteomes" id="UP000812287">
    <property type="component" value="Unassembled WGS sequence"/>
</dbReference>
<keyword evidence="1" id="KW-0732">Signal</keyword>
<organism evidence="2 3">
    <name type="scientific">Guyanagaster necrorhizus</name>
    <dbReference type="NCBI Taxonomy" id="856835"/>
    <lineage>
        <taxon>Eukaryota</taxon>
        <taxon>Fungi</taxon>
        <taxon>Dikarya</taxon>
        <taxon>Basidiomycota</taxon>
        <taxon>Agaricomycotina</taxon>
        <taxon>Agaricomycetes</taxon>
        <taxon>Agaricomycetidae</taxon>
        <taxon>Agaricales</taxon>
        <taxon>Marasmiineae</taxon>
        <taxon>Physalacriaceae</taxon>
        <taxon>Guyanagaster</taxon>
    </lineage>
</organism>
<dbReference type="GeneID" id="66104068"/>
<dbReference type="AlphaFoldDB" id="A0A9P8ALK5"/>
<feature type="chain" id="PRO_5040146528" evidence="1">
    <location>
        <begin position="18"/>
        <end position="127"/>
    </location>
</feature>
<keyword evidence="3" id="KW-1185">Reference proteome</keyword>
<name>A0A9P8ALK5_9AGAR</name>
<accession>A0A9P8ALK5</accession>
<dbReference type="RefSeq" id="XP_043033395.1">
    <property type="nucleotide sequence ID" value="XM_043181772.1"/>
</dbReference>
<comment type="caution">
    <text evidence="2">The sequence shown here is derived from an EMBL/GenBank/DDBJ whole genome shotgun (WGS) entry which is preliminary data.</text>
</comment>
<proteinExistence type="predicted"/>